<dbReference type="FunFam" id="3.40.470.10:FF:000001">
    <property type="entry name" value="Uracil-DNA glycosylase"/>
    <property type="match status" value="1"/>
</dbReference>
<keyword evidence="9" id="KW-0963">Cytoplasm</keyword>
<dbReference type="EMBL" id="CP003346">
    <property type="protein sequence ID" value="AGA78641.1"/>
    <property type="molecule type" value="Genomic_DNA"/>
</dbReference>
<dbReference type="Gene3D" id="3.40.470.10">
    <property type="entry name" value="Uracil-DNA glycosylase-like domain"/>
    <property type="match status" value="1"/>
</dbReference>
<evidence type="ECO:0000313" key="13">
    <source>
        <dbReference type="EMBL" id="AGA78641.1"/>
    </source>
</evidence>
<gene>
    <name evidence="9" type="primary">ung</name>
    <name evidence="13" type="ordered locus">Echvi_2393</name>
</gene>
<comment type="subcellular location">
    <subcellularLocation>
        <location evidence="9">Cytoplasm</location>
    </subcellularLocation>
</comment>
<dbReference type="SUPFAM" id="SSF52141">
    <property type="entry name" value="Uracil-DNA glycosylase-like"/>
    <property type="match status" value="1"/>
</dbReference>
<evidence type="ECO:0000256" key="4">
    <source>
        <dbReference type="ARBA" id="ARBA00012030"/>
    </source>
</evidence>
<evidence type="ECO:0000256" key="6">
    <source>
        <dbReference type="ARBA" id="ARBA00022763"/>
    </source>
</evidence>
<dbReference type="GO" id="GO:0097510">
    <property type="term" value="P:base-excision repair, AP site formation via deaminated base removal"/>
    <property type="evidence" value="ECO:0007669"/>
    <property type="project" value="TreeGrafter"/>
</dbReference>
<keyword evidence="14" id="KW-1185">Reference proteome</keyword>
<dbReference type="NCBIfam" id="NF003591">
    <property type="entry name" value="PRK05254.1-4"/>
    <property type="match status" value="1"/>
</dbReference>
<dbReference type="InterPro" id="IPR002043">
    <property type="entry name" value="UDG_fam1"/>
</dbReference>
<dbReference type="RefSeq" id="WP_015266197.1">
    <property type="nucleotide sequence ID" value="NC_019904.1"/>
</dbReference>
<dbReference type="PANTHER" id="PTHR11264">
    <property type="entry name" value="URACIL-DNA GLYCOSYLASE"/>
    <property type="match status" value="1"/>
</dbReference>
<reference evidence="14" key="1">
    <citation type="submission" date="2012-02" db="EMBL/GenBank/DDBJ databases">
        <title>The complete genome of Echinicola vietnamensis DSM 17526.</title>
        <authorList>
            <person name="Lucas S."/>
            <person name="Copeland A."/>
            <person name="Lapidus A."/>
            <person name="Glavina del Rio T."/>
            <person name="Dalin E."/>
            <person name="Tice H."/>
            <person name="Bruce D."/>
            <person name="Goodwin L."/>
            <person name="Pitluck S."/>
            <person name="Peters L."/>
            <person name="Ovchinnikova G."/>
            <person name="Teshima H."/>
            <person name="Kyrpides N."/>
            <person name="Mavromatis K."/>
            <person name="Ivanova N."/>
            <person name="Brettin T."/>
            <person name="Detter J.C."/>
            <person name="Han C."/>
            <person name="Larimer F."/>
            <person name="Land M."/>
            <person name="Hauser L."/>
            <person name="Markowitz V."/>
            <person name="Cheng J.-F."/>
            <person name="Hugenholtz P."/>
            <person name="Woyke T."/>
            <person name="Wu D."/>
            <person name="Brambilla E."/>
            <person name="Klenk H.-P."/>
            <person name="Eisen J.A."/>
        </authorList>
    </citation>
    <scope>NUCLEOTIDE SEQUENCE [LARGE SCALE GENOMIC DNA]</scope>
    <source>
        <strain evidence="14">DSM 17526 / LMG 23754 / KMM 6221</strain>
    </source>
</reference>
<evidence type="ECO:0000256" key="11">
    <source>
        <dbReference type="RuleBase" id="RU003780"/>
    </source>
</evidence>
<dbReference type="EC" id="3.2.2.27" evidence="4 9"/>
<protein>
    <recommendedName>
        <fullName evidence="5 9">Uracil-DNA glycosylase</fullName>
        <shortName evidence="9">UDG</shortName>
        <ecNumber evidence="4 9">3.2.2.27</ecNumber>
    </recommendedName>
</protein>
<dbReference type="OrthoDB" id="9804372at2"/>
<dbReference type="PANTHER" id="PTHR11264:SF0">
    <property type="entry name" value="URACIL-DNA GLYCOSYLASE"/>
    <property type="match status" value="1"/>
</dbReference>
<comment type="catalytic activity">
    <reaction evidence="1 9 11">
        <text>Hydrolyzes single-stranded DNA or mismatched double-stranded DNA and polynucleotides, releasing free uracil.</text>
        <dbReference type="EC" id="3.2.2.27"/>
    </reaction>
</comment>
<dbReference type="Proteomes" id="UP000010796">
    <property type="component" value="Chromosome"/>
</dbReference>
<comment type="similarity">
    <text evidence="3 9 11">Belongs to the uracil-DNA glycosylase (UDG) superfamily. UNG family.</text>
</comment>
<keyword evidence="8 9" id="KW-0234">DNA repair</keyword>
<sequence>MNVKIASSWKEKLSDEFEKPYFDSLAAFVKSEYQQKQVYPAGGEIFNAFDHCPFDKVKVVILGQDPYHGPGQAHGLSFSVREGVPFPPSLLNIFKELKQDLGVDIPSHGNLERWAAQGVLLLNSTLTVEAHKAGSHQKRGWEEFTDAVISKLAEEREGLVFLLWGAYARKKAAFISDQKHLKLHAPHPSPLSAHRGFLGCGHFSKANDYLRQRGMTPINW</sequence>
<dbReference type="PROSITE" id="PS00130">
    <property type="entry name" value="U_DNA_GLYCOSYLASE"/>
    <property type="match status" value="1"/>
</dbReference>
<dbReference type="KEGG" id="evi:Echvi_2393"/>
<feature type="domain" description="Uracil-DNA glycosylase-like" evidence="12">
    <location>
        <begin position="50"/>
        <end position="210"/>
    </location>
</feature>
<dbReference type="InterPro" id="IPR018085">
    <property type="entry name" value="Ura-DNA_Glyclase_AS"/>
</dbReference>
<comment type="function">
    <text evidence="2 9 11">Excises uracil residues from the DNA which can arise as a result of misincorporation of dUMP residues by DNA polymerase or due to deamination of cytosine.</text>
</comment>
<evidence type="ECO:0000313" key="14">
    <source>
        <dbReference type="Proteomes" id="UP000010796"/>
    </source>
</evidence>
<feature type="active site" description="Proton acceptor" evidence="9 10">
    <location>
        <position position="65"/>
    </location>
</feature>
<dbReference type="InterPro" id="IPR005122">
    <property type="entry name" value="Uracil-DNA_glycosylase-like"/>
</dbReference>
<dbReference type="NCBIfam" id="TIGR00628">
    <property type="entry name" value="ung"/>
    <property type="match status" value="1"/>
</dbReference>
<evidence type="ECO:0000256" key="9">
    <source>
        <dbReference type="HAMAP-Rule" id="MF_00148"/>
    </source>
</evidence>
<dbReference type="GO" id="GO:0005737">
    <property type="term" value="C:cytoplasm"/>
    <property type="evidence" value="ECO:0007669"/>
    <property type="project" value="UniProtKB-SubCell"/>
</dbReference>
<dbReference type="HAMAP" id="MF_00148">
    <property type="entry name" value="UDG"/>
    <property type="match status" value="1"/>
</dbReference>
<name>L0G0W6_ECHVK</name>
<dbReference type="PATRIC" id="fig|926556.3.peg.2521"/>
<proteinExistence type="inferred from homology"/>
<evidence type="ECO:0000256" key="10">
    <source>
        <dbReference type="PROSITE-ProRule" id="PRU10072"/>
    </source>
</evidence>
<dbReference type="NCBIfam" id="NF003588">
    <property type="entry name" value="PRK05254.1-1"/>
    <property type="match status" value="1"/>
</dbReference>
<dbReference type="eggNOG" id="COG0692">
    <property type="taxonomic scope" value="Bacteria"/>
</dbReference>
<keyword evidence="6 9" id="KW-0227">DNA damage</keyword>
<dbReference type="SMART" id="SM00987">
    <property type="entry name" value="UreE_C"/>
    <property type="match status" value="1"/>
</dbReference>
<dbReference type="CDD" id="cd10027">
    <property type="entry name" value="UDG-F1-like"/>
    <property type="match status" value="1"/>
</dbReference>
<organism evidence="13 14">
    <name type="scientific">Echinicola vietnamensis (strain DSM 17526 / LMG 23754 / KMM 6221)</name>
    <dbReference type="NCBI Taxonomy" id="926556"/>
    <lineage>
        <taxon>Bacteria</taxon>
        <taxon>Pseudomonadati</taxon>
        <taxon>Bacteroidota</taxon>
        <taxon>Cytophagia</taxon>
        <taxon>Cytophagales</taxon>
        <taxon>Cyclobacteriaceae</taxon>
        <taxon>Echinicola</taxon>
    </lineage>
</organism>
<evidence type="ECO:0000256" key="8">
    <source>
        <dbReference type="ARBA" id="ARBA00023204"/>
    </source>
</evidence>
<dbReference type="NCBIfam" id="NF003592">
    <property type="entry name" value="PRK05254.1-5"/>
    <property type="match status" value="1"/>
</dbReference>
<keyword evidence="7 9" id="KW-0378">Hydrolase</keyword>
<dbReference type="InterPro" id="IPR036895">
    <property type="entry name" value="Uracil-DNA_glycosylase-like_sf"/>
</dbReference>
<evidence type="ECO:0000256" key="1">
    <source>
        <dbReference type="ARBA" id="ARBA00001400"/>
    </source>
</evidence>
<dbReference type="NCBIfam" id="NF003589">
    <property type="entry name" value="PRK05254.1-2"/>
    <property type="match status" value="1"/>
</dbReference>
<dbReference type="AlphaFoldDB" id="L0G0W6"/>
<dbReference type="GO" id="GO:0004844">
    <property type="term" value="F:uracil DNA N-glycosylase activity"/>
    <property type="evidence" value="ECO:0007669"/>
    <property type="project" value="UniProtKB-UniRule"/>
</dbReference>
<evidence type="ECO:0000259" key="12">
    <source>
        <dbReference type="SMART" id="SM00986"/>
    </source>
</evidence>
<dbReference type="STRING" id="926556.Echvi_2393"/>
<evidence type="ECO:0000256" key="5">
    <source>
        <dbReference type="ARBA" id="ARBA00018429"/>
    </source>
</evidence>
<dbReference type="SMART" id="SM00986">
    <property type="entry name" value="UDG"/>
    <property type="match status" value="1"/>
</dbReference>
<evidence type="ECO:0000256" key="2">
    <source>
        <dbReference type="ARBA" id="ARBA00002631"/>
    </source>
</evidence>
<accession>L0G0W6</accession>
<dbReference type="Pfam" id="PF03167">
    <property type="entry name" value="UDG"/>
    <property type="match status" value="1"/>
</dbReference>
<evidence type="ECO:0000256" key="3">
    <source>
        <dbReference type="ARBA" id="ARBA00008184"/>
    </source>
</evidence>
<dbReference type="HOGENOM" id="CLU_032162_3_0_10"/>
<evidence type="ECO:0000256" key="7">
    <source>
        <dbReference type="ARBA" id="ARBA00022801"/>
    </source>
</evidence>